<feature type="domain" description="Novel STAND NTPase 3" evidence="5">
    <location>
        <begin position="216"/>
        <end position="369"/>
    </location>
</feature>
<evidence type="ECO:0000259" key="5">
    <source>
        <dbReference type="Pfam" id="PF20720"/>
    </source>
</evidence>
<dbReference type="SMART" id="SM00248">
    <property type="entry name" value="ANK"/>
    <property type="match status" value="12"/>
</dbReference>
<dbReference type="RefSeq" id="XP_022332669.1">
    <property type="nucleotide sequence ID" value="XM_022476961.1"/>
</dbReference>
<dbReference type="OrthoDB" id="6091529at2759"/>
<dbReference type="SUPFAM" id="SSF52540">
    <property type="entry name" value="P-loop containing nucleoside triphosphate hydrolases"/>
    <property type="match status" value="1"/>
</dbReference>
<organism evidence="6 7">
    <name type="scientific">Crassostrea virginica</name>
    <name type="common">Eastern oyster</name>
    <dbReference type="NCBI Taxonomy" id="6565"/>
    <lineage>
        <taxon>Eukaryota</taxon>
        <taxon>Metazoa</taxon>
        <taxon>Spiralia</taxon>
        <taxon>Lophotrochozoa</taxon>
        <taxon>Mollusca</taxon>
        <taxon>Bivalvia</taxon>
        <taxon>Autobranchia</taxon>
        <taxon>Pteriomorphia</taxon>
        <taxon>Ostreida</taxon>
        <taxon>Ostreoidea</taxon>
        <taxon>Ostreidae</taxon>
        <taxon>Crassostrea</taxon>
    </lineage>
</organism>
<dbReference type="PANTHER" id="PTHR24198:SF165">
    <property type="entry name" value="ANKYRIN REPEAT-CONTAINING PROTEIN-RELATED"/>
    <property type="match status" value="1"/>
</dbReference>
<evidence type="ECO:0000256" key="1">
    <source>
        <dbReference type="ARBA" id="ARBA00022737"/>
    </source>
</evidence>
<proteinExistence type="predicted"/>
<evidence type="ECO:0000256" key="4">
    <source>
        <dbReference type="SAM" id="MobiDB-lite"/>
    </source>
</evidence>
<dbReference type="PROSITE" id="PS50297">
    <property type="entry name" value="ANK_REP_REGION"/>
    <property type="match status" value="2"/>
</dbReference>
<feature type="repeat" description="ANK" evidence="3">
    <location>
        <begin position="1057"/>
        <end position="1101"/>
    </location>
</feature>
<feature type="repeat" description="ANK" evidence="3">
    <location>
        <begin position="1693"/>
        <end position="1729"/>
    </location>
</feature>
<reference evidence="6" key="1">
    <citation type="submission" date="2024-06" db="UniProtKB">
        <authorList>
            <consortium name="RefSeq"/>
        </authorList>
    </citation>
    <scope>NUCLEOTIDE SEQUENCE [LARGE SCALE GENOMIC DNA]</scope>
</reference>
<dbReference type="SUPFAM" id="SSF48403">
    <property type="entry name" value="Ankyrin repeat"/>
    <property type="match status" value="2"/>
</dbReference>
<sequence>MSDSDSEGDEKFLTPYGSPSEYHSDATPLFSVENIDVLSKTTRSQTEKITRHRRAGSCTIGDSQHIYGNGNSAAKRRLDSINVCPEHVSSAAACTSRSMSLDDSVQSGISTSYNVNWEGTTRQRGVILVSDGQKEGEVIQQLDVLGLSADLSHRSFIRPLHDDAPSRSPVVIHSATNVIQDSLVYLNQPEKEEVSADLRGKSPSLFSVFQQEDKTFVETDAYRQAEEILENYFRIMLSGQPGDGKSAIAKHLIVKKCRQGYDFVLVNGSNDFDSVNFEEKVVLFFDDIFGVTVYDRSRTENIQRILWQLDGILMSKNGDVVVVMTSRSHILHEALKVLKNADFLRRVTLDITNSLQDYEKSKILQKYFQYFNIKKEDLEISSFQTFFAQAINLSPNHGFPLCVQMFTRSTALRRKGLEFFRSPIEYLIQILNVMKESKPMEFAVLLYIAIRNGRIKRYADKFPDKDNQSLTFIRKMIGSNVEFDLPHLMSCKSKELDVFLSESDTHRIFRHPSIQDAVTFILGENFTSDIIEICSFEFISGRLRTSHYKCENNEQIITIQHQHFPALSQRFMEEIKHGNIRDVCFHQAMTDPAFVNVFCKPSMVCKGFNKTEDIAEANLLSYVQFDSIHKCFGSLLYWASVANNVCLIQSLLQMEGLPILQKREEVWMQQQLVESFVFSCLHGTNNALTRQIGSLVRDKHSMGTTVFSQDILNTLKEPLYSQIFTEAVLKLSPLQAAILSVGSEAIETVQYLLSFQKSIEILESSLQIALQLQKEEIVSIFMSRLKPILTERNIVCALQNGHFSLEQNVNNMDTLISTMKALNAKDIKCIFSHIESSESLEVFKYLDQRELRRIFSLALPFAKNMEVASALTQCLNAQDIYDLSLDIFQKMSDESILDFLIDAGASVNAMNSEGQNGLFLVSDISILAKLLEKGASVNVKEAMFGRNPLMHHGVNGTLSCSMFDTFIEYGMRVNETCYKKQNLLMQFLGSWNVRKQKEVRKDELQLLEKIIQETDDLDACDENGNNMLHISMLANVPVSVFSLILKQKCDINAQNIDGYTPMHLAISYVYTKSKKKQWKPIVVEHLRCLLHSGADINIRDKEGETVLHLLMGNFVDKMNYYDERLTSYEKLTEENKFEMLNSAVDLLLSNKINLNLRNKRKCTAFNLLSTTRSRRSLQVVKKFLDHDAEFGMYELLTILSTCSDKESSPHSWSVMQTLTRFLSLRWRDLFANSRCWRCEEYSCFVELVETVEATDQTLLEALQPMATLGMSVKEDILKTIRDVLCDSLSEGVGIVCNSLVHFCKCFESINFVSLLFYGIIAHAIHFFNYRHRSITKFRNVSHMVIEDIDVLILMLNLPSSVSVNRKLGLLTSFIESDMTDDTLMTSCLPLLLPEEFDVNNEVNGSCFLISALKSTVSRQEFLQYLCSKGADVNMCVGTDVRQSPLLTVLINDNRKVRKTLTYDNLYKRFTFVTSDREFSGSTQLQLLLQNGLNLRKAHTIFEYIELEDCCLQSLKLLTSRGLPVDKTDDKGQTLLHKLCRRSNKSEIVKKTFNRLDILRLLISHDCDVNAQDKDGNTPAHLLAMRKHQNGLEEFVSKGANVNLRNNNGETCLHLAADNAGSVQCLLQYGSDVNVTTNNAQTALHSFFILSSEKKKPSKGLSLAIEKRFQDIQGLKVIALLLDAGIDVNAQENRGMTACHLAAYFFDPKWINEIFRLLIRSGADIKLRDNEGRNAVDHILCRMQSVNPETVKLIMPALKSLTRQISDHSDDAECCREEMTSLES</sequence>
<dbReference type="Pfam" id="PF12796">
    <property type="entry name" value="Ank_2"/>
    <property type="match status" value="1"/>
</dbReference>
<evidence type="ECO:0000256" key="2">
    <source>
        <dbReference type="ARBA" id="ARBA00023043"/>
    </source>
</evidence>
<dbReference type="GeneID" id="111130185"/>
<feature type="repeat" description="ANK" evidence="3">
    <location>
        <begin position="1574"/>
        <end position="1606"/>
    </location>
</feature>
<feature type="region of interest" description="Disordered" evidence="4">
    <location>
        <begin position="1"/>
        <end position="25"/>
    </location>
</feature>
<evidence type="ECO:0000313" key="7">
    <source>
        <dbReference type="RefSeq" id="XP_022332660.1"/>
    </source>
</evidence>
<keyword evidence="1" id="KW-0677">Repeat</keyword>
<dbReference type="InterPro" id="IPR002110">
    <property type="entry name" value="Ankyrin_rpt"/>
</dbReference>
<dbReference type="InterPro" id="IPR036770">
    <property type="entry name" value="Ankyrin_rpt-contain_sf"/>
</dbReference>
<dbReference type="InterPro" id="IPR049050">
    <property type="entry name" value="nSTAND3"/>
</dbReference>
<keyword evidence="2 3" id="KW-0040">ANK repeat</keyword>
<dbReference type="Proteomes" id="UP000694844">
    <property type="component" value="Chromosome 1"/>
</dbReference>
<dbReference type="InterPro" id="IPR027417">
    <property type="entry name" value="P-loop_NTPase"/>
</dbReference>
<accession>A0A8B8DXJ9</accession>
<dbReference type="Pfam" id="PF20720">
    <property type="entry name" value="nSTAND3"/>
    <property type="match status" value="1"/>
</dbReference>
<dbReference type="KEGG" id="cvn:111130185"/>
<name>A0A8B8DXJ9_CRAVI</name>
<evidence type="ECO:0000313" key="8">
    <source>
        <dbReference type="RefSeq" id="XP_022332669.1"/>
    </source>
</evidence>
<dbReference type="Pfam" id="PF00023">
    <property type="entry name" value="Ank"/>
    <property type="match status" value="2"/>
</dbReference>
<evidence type="ECO:0000256" key="3">
    <source>
        <dbReference type="PROSITE-ProRule" id="PRU00023"/>
    </source>
</evidence>
<reference evidence="7 8" key="2">
    <citation type="submission" date="2025-04" db="UniProtKB">
        <authorList>
            <consortium name="RefSeq"/>
        </authorList>
    </citation>
    <scope>IDENTIFICATION</scope>
    <source>
        <tissue evidence="7 8">Whole sample</tissue>
    </source>
</reference>
<dbReference type="PROSITE" id="PS50088">
    <property type="entry name" value="ANK_REPEAT"/>
    <property type="match status" value="3"/>
</dbReference>
<protein>
    <submittedName>
        <fullName evidence="7 8">Uncharacterized protein LOC111130185</fullName>
    </submittedName>
</protein>
<dbReference type="PANTHER" id="PTHR24198">
    <property type="entry name" value="ANKYRIN REPEAT AND PROTEIN KINASE DOMAIN-CONTAINING PROTEIN"/>
    <property type="match status" value="1"/>
</dbReference>
<gene>
    <name evidence="7 8" type="primary">LOC111130185</name>
</gene>
<dbReference type="RefSeq" id="XP_022332660.1">
    <property type="nucleotide sequence ID" value="XM_022476952.1"/>
</dbReference>
<keyword evidence="6" id="KW-1185">Reference proteome</keyword>
<evidence type="ECO:0000313" key="6">
    <source>
        <dbReference type="Proteomes" id="UP000694844"/>
    </source>
</evidence>
<dbReference type="Gene3D" id="1.25.40.20">
    <property type="entry name" value="Ankyrin repeat-containing domain"/>
    <property type="match status" value="3"/>
</dbReference>